<keyword evidence="3 6" id="KW-0812">Transmembrane</keyword>
<feature type="transmembrane region" description="Helical" evidence="6">
    <location>
        <begin position="46"/>
        <end position="69"/>
    </location>
</feature>
<dbReference type="Proteomes" id="UP000460290">
    <property type="component" value="Unassembled WGS sequence"/>
</dbReference>
<keyword evidence="4 6" id="KW-1133">Transmembrane helix</keyword>
<evidence type="ECO:0000256" key="2">
    <source>
        <dbReference type="ARBA" id="ARBA00009853"/>
    </source>
</evidence>
<organism evidence="8 9">
    <name type="scientific">Pontixanthobacter aestiaquae</name>
    <dbReference type="NCBI Taxonomy" id="1509367"/>
    <lineage>
        <taxon>Bacteria</taxon>
        <taxon>Pseudomonadati</taxon>
        <taxon>Pseudomonadota</taxon>
        <taxon>Alphaproteobacteria</taxon>
        <taxon>Sphingomonadales</taxon>
        <taxon>Erythrobacteraceae</taxon>
        <taxon>Pontixanthobacter</taxon>
    </lineage>
</organism>
<comment type="similarity">
    <text evidence="2">Belongs to the drug/metabolite transporter (DMT) superfamily. 10 TMS drug/metabolite exporter (DME) (TC 2.A.7.3) family.</text>
</comment>
<dbReference type="PANTHER" id="PTHR22911:SF6">
    <property type="entry name" value="SOLUTE CARRIER FAMILY 35 MEMBER G1"/>
    <property type="match status" value="1"/>
</dbReference>
<evidence type="ECO:0000313" key="9">
    <source>
        <dbReference type="Proteomes" id="UP000460290"/>
    </source>
</evidence>
<dbReference type="InterPro" id="IPR037185">
    <property type="entry name" value="EmrE-like"/>
</dbReference>
<proteinExistence type="inferred from homology"/>
<dbReference type="SUPFAM" id="SSF103481">
    <property type="entry name" value="Multidrug resistance efflux transporter EmrE"/>
    <property type="match status" value="2"/>
</dbReference>
<evidence type="ECO:0000256" key="6">
    <source>
        <dbReference type="SAM" id="Phobius"/>
    </source>
</evidence>
<feature type="transmembrane region" description="Helical" evidence="6">
    <location>
        <begin position="12"/>
        <end position="34"/>
    </location>
</feature>
<dbReference type="GO" id="GO:0016020">
    <property type="term" value="C:membrane"/>
    <property type="evidence" value="ECO:0007669"/>
    <property type="project" value="UniProtKB-SubCell"/>
</dbReference>
<dbReference type="PANTHER" id="PTHR22911">
    <property type="entry name" value="ACYL-MALONYL CONDENSING ENZYME-RELATED"/>
    <property type="match status" value="1"/>
</dbReference>
<keyword evidence="9" id="KW-1185">Reference proteome</keyword>
<comment type="caution">
    <text evidence="8">The sequence shown here is derived from an EMBL/GenBank/DDBJ whole genome shotgun (WGS) entry which is preliminary data.</text>
</comment>
<dbReference type="EMBL" id="WTYZ01000001">
    <property type="protein sequence ID" value="MXO83101.1"/>
    <property type="molecule type" value="Genomic_DNA"/>
</dbReference>
<dbReference type="AlphaFoldDB" id="A0A844Z327"/>
<evidence type="ECO:0000256" key="3">
    <source>
        <dbReference type="ARBA" id="ARBA00022692"/>
    </source>
</evidence>
<dbReference type="OrthoDB" id="9812899at2"/>
<feature type="domain" description="EamA" evidence="7">
    <location>
        <begin position="18"/>
        <end position="145"/>
    </location>
</feature>
<comment type="subcellular location">
    <subcellularLocation>
        <location evidence="1">Membrane</location>
        <topology evidence="1">Multi-pass membrane protein</topology>
    </subcellularLocation>
</comment>
<reference evidence="8 9" key="1">
    <citation type="submission" date="2019-12" db="EMBL/GenBank/DDBJ databases">
        <title>Genomic-based taxomic classification of the family Erythrobacteraceae.</title>
        <authorList>
            <person name="Xu L."/>
        </authorList>
    </citation>
    <scope>NUCLEOTIDE SEQUENCE [LARGE SCALE GENOMIC DNA]</scope>
    <source>
        <strain evidence="8 9">KCTC 42006</strain>
    </source>
</reference>
<evidence type="ECO:0000313" key="8">
    <source>
        <dbReference type="EMBL" id="MXO83101.1"/>
    </source>
</evidence>
<feature type="transmembrane region" description="Helical" evidence="6">
    <location>
        <begin position="81"/>
        <end position="100"/>
    </location>
</feature>
<evidence type="ECO:0000256" key="1">
    <source>
        <dbReference type="ARBA" id="ARBA00004141"/>
    </source>
</evidence>
<evidence type="ECO:0000256" key="5">
    <source>
        <dbReference type="ARBA" id="ARBA00023136"/>
    </source>
</evidence>
<dbReference type="InterPro" id="IPR000620">
    <property type="entry name" value="EamA_dom"/>
</dbReference>
<name>A0A844Z327_9SPHN</name>
<accession>A0A844Z327</accession>
<protein>
    <submittedName>
        <fullName evidence="8">EamA family transporter</fullName>
    </submittedName>
</protein>
<feature type="transmembrane region" description="Helical" evidence="6">
    <location>
        <begin position="127"/>
        <end position="145"/>
    </location>
</feature>
<evidence type="ECO:0000256" key="4">
    <source>
        <dbReference type="ARBA" id="ARBA00022989"/>
    </source>
</evidence>
<feature type="transmembrane region" description="Helical" evidence="6">
    <location>
        <begin position="243"/>
        <end position="262"/>
    </location>
</feature>
<sequence length="301" mass="32147">MDGSVASPRPMLALGVRFLTALTLATMGALLKLAEQRGAHLLELIFWRQALTVVLVGSFLVLIGKIATVKTRRLSAHIRRAVYGITGMVFVYGAVVLLPLAEATTLSFTTPMWAVVLSMVLFREKIGFYRGAAIALGFAGVLIVMQPGGDMLNPAGTLVGLIAAFLVALISIQIQDLNTTESPWAIVFWFTALTAPLAALAMPFVASAHDPTTWLIILAMALCGATAQMLLTTSLRFGSAATIIIMDYTSLIWATLFGYFIFGRVPPATLAIGAPLIIASGLLVAWRQRVLSKQAPAQTET</sequence>
<dbReference type="Pfam" id="PF00892">
    <property type="entry name" value="EamA"/>
    <property type="match status" value="2"/>
</dbReference>
<keyword evidence="5 6" id="KW-0472">Membrane</keyword>
<gene>
    <name evidence="8" type="ORF">GRI35_06940</name>
</gene>
<evidence type="ECO:0000259" key="7">
    <source>
        <dbReference type="Pfam" id="PF00892"/>
    </source>
</evidence>
<feature type="transmembrane region" description="Helical" evidence="6">
    <location>
        <begin position="268"/>
        <end position="286"/>
    </location>
</feature>
<feature type="transmembrane region" description="Helical" evidence="6">
    <location>
        <begin position="212"/>
        <end position="231"/>
    </location>
</feature>
<dbReference type="RefSeq" id="WP_160613485.1">
    <property type="nucleotide sequence ID" value="NZ_JAUFQM010000001.1"/>
</dbReference>
<feature type="transmembrane region" description="Helical" evidence="6">
    <location>
        <begin position="184"/>
        <end position="206"/>
    </location>
</feature>
<feature type="transmembrane region" description="Helical" evidence="6">
    <location>
        <begin position="151"/>
        <end position="172"/>
    </location>
</feature>
<feature type="domain" description="EamA" evidence="7">
    <location>
        <begin position="156"/>
        <end position="284"/>
    </location>
</feature>